<keyword evidence="9" id="KW-0238">DNA-binding</keyword>
<keyword evidence="7" id="KW-0663">Pyridoxal phosphate</keyword>
<evidence type="ECO:0000256" key="2">
    <source>
        <dbReference type="ARBA" id="ARBA00005384"/>
    </source>
</evidence>
<evidence type="ECO:0000313" key="12">
    <source>
        <dbReference type="EMBL" id="MBM3318215.1"/>
    </source>
</evidence>
<evidence type="ECO:0000259" key="11">
    <source>
        <dbReference type="PROSITE" id="PS50949"/>
    </source>
</evidence>
<evidence type="ECO:0000313" key="13">
    <source>
        <dbReference type="Proteomes" id="UP000748308"/>
    </source>
</evidence>
<dbReference type="PANTHER" id="PTHR46577">
    <property type="entry name" value="HTH-TYPE TRANSCRIPTIONAL REGULATORY PROTEIN GABR"/>
    <property type="match status" value="1"/>
</dbReference>
<evidence type="ECO:0000256" key="3">
    <source>
        <dbReference type="ARBA" id="ARBA00007441"/>
    </source>
</evidence>
<dbReference type="InterPro" id="IPR036388">
    <property type="entry name" value="WH-like_DNA-bd_sf"/>
</dbReference>
<dbReference type="InterPro" id="IPR015421">
    <property type="entry name" value="PyrdxlP-dep_Trfase_major"/>
</dbReference>
<dbReference type="InterPro" id="IPR004839">
    <property type="entry name" value="Aminotransferase_I/II_large"/>
</dbReference>
<dbReference type="GO" id="GO:0003677">
    <property type="term" value="F:DNA binding"/>
    <property type="evidence" value="ECO:0007669"/>
    <property type="project" value="UniProtKB-KW"/>
</dbReference>
<dbReference type="Gene3D" id="3.40.640.10">
    <property type="entry name" value="Type I PLP-dependent aspartate aminotransferase-like (Major domain)"/>
    <property type="match status" value="1"/>
</dbReference>
<accession>A0A937X9Y4</accession>
<keyword evidence="8" id="KW-0805">Transcription regulation</keyword>
<dbReference type="InterPro" id="IPR000524">
    <property type="entry name" value="Tscrpt_reg_HTH_GntR"/>
</dbReference>
<gene>
    <name evidence="12" type="ORF">FJY75_10245</name>
</gene>
<evidence type="ECO:0000256" key="6">
    <source>
        <dbReference type="ARBA" id="ARBA00022679"/>
    </source>
</evidence>
<dbReference type="EMBL" id="VGIY01000292">
    <property type="protein sequence ID" value="MBM3318215.1"/>
    <property type="molecule type" value="Genomic_DNA"/>
</dbReference>
<comment type="similarity">
    <text evidence="2">In the C-terminal section; belongs to the class-I pyridoxal-phosphate-dependent aminotransferase family.</text>
</comment>
<dbReference type="Pfam" id="PF00392">
    <property type="entry name" value="GntR"/>
    <property type="match status" value="1"/>
</dbReference>
<dbReference type="CDD" id="cd07377">
    <property type="entry name" value="WHTH_GntR"/>
    <property type="match status" value="1"/>
</dbReference>
<name>A0A937X9Y4_UNCEI</name>
<evidence type="ECO:0000256" key="4">
    <source>
        <dbReference type="ARBA" id="ARBA00011738"/>
    </source>
</evidence>
<dbReference type="GO" id="GO:0030170">
    <property type="term" value="F:pyridoxal phosphate binding"/>
    <property type="evidence" value="ECO:0007669"/>
    <property type="project" value="InterPro"/>
</dbReference>
<keyword evidence="6" id="KW-0808">Transferase</keyword>
<dbReference type="InterPro" id="IPR036390">
    <property type="entry name" value="WH_DNA-bd_sf"/>
</dbReference>
<evidence type="ECO:0000256" key="5">
    <source>
        <dbReference type="ARBA" id="ARBA00022576"/>
    </source>
</evidence>
<dbReference type="PROSITE" id="PS50949">
    <property type="entry name" value="HTH_GNTR"/>
    <property type="match status" value="1"/>
</dbReference>
<comment type="similarity">
    <text evidence="3">Belongs to the class-I pyridoxal-phosphate-dependent aminotransferase family.</text>
</comment>
<protein>
    <submittedName>
        <fullName evidence="12">PLP-dependent aminotransferase family protein</fullName>
    </submittedName>
</protein>
<dbReference type="FunFam" id="3.40.640.10:FF:000053">
    <property type="entry name" value="Aminotransferase, class I"/>
    <property type="match status" value="1"/>
</dbReference>
<evidence type="ECO:0000256" key="9">
    <source>
        <dbReference type="ARBA" id="ARBA00023125"/>
    </source>
</evidence>
<evidence type="ECO:0000256" key="1">
    <source>
        <dbReference type="ARBA" id="ARBA00001933"/>
    </source>
</evidence>
<dbReference type="InterPro" id="IPR015424">
    <property type="entry name" value="PyrdxlP-dep_Trfase"/>
</dbReference>
<dbReference type="InterPro" id="IPR015422">
    <property type="entry name" value="PyrdxlP-dep_Trfase_small"/>
</dbReference>
<comment type="cofactor">
    <cofactor evidence="1">
        <name>pyridoxal 5'-phosphate</name>
        <dbReference type="ChEBI" id="CHEBI:597326"/>
    </cofactor>
</comment>
<dbReference type="Gene3D" id="3.90.1150.10">
    <property type="entry name" value="Aspartate Aminotransferase, domain 1"/>
    <property type="match status" value="1"/>
</dbReference>
<feature type="domain" description="HTH gntR-type" evidence="11">
    <location>
        <begin position="32"/>
        <end position="100"/>
    </location>
</feature>
<dbReference type="GO" id="GO:0003700">
    <property type="term" value="F:DNA-binding transcription factor activity"/>
    <property type="evidence" value="ECO:0007669"/>
    <property type="project" value="InterPro"/>
</dbReference>
<dbReference type="CDD" id="cd00609">
    <property type="entry name" value="AAT_like"/>
    <property type="match status" value="1"/>
</dbReference>
<sequence length="527" mass="57596">MPLGAGILSDPVEGGRRGGRTVQLAIDRSGAQPIYRQIADAIRGALQRGEIPPGTRLASTRALARQLSVHRQTIVEAYRLLGSEGRLRSGVGAGTFVEVPASPRPGRDDAGARPFSWRGLLRDPRLLDEDPTRVLSTSGLRLPRNAIQLAGAIPDRRQFPLADFAACVEEVLAGADSSLLDYAPPEGDEPLRRWVVEWLGRAGVRGLDEGRVVILSGSQQGLDLLGRLLLSAGEAVATEAPTYTGAFMALRHAGARIVTVPMEERGLSLDALETLLDREPVKFLYTMPCFQNPTGITLGERERERLLALARRRRLAIVEDHYDSDLHISGEPPRPLLADDQGGQIVYLGTFSKMLFPGVRVGWMIAPAELIDAVRQLRRAMDLASATLTQSAMARFCRHGHLERHLARVRRLNGQRLRAMLQALDEHFPPGAVWTRPRGGMTLWAEAPEGIDTLDLFHAAAARGVVFSPGTAFFPNGGGRRGMRLSFVRESEARIRRGVRILGELMSERLRGRRGEGTALDDATPPV</sequence>
<dbReference type="SUPFAM" id="SSF53383">
    <property type="entry name" value="PLP-dependent transferases"/>
    <property type="match status" value="1"/>
</dbReference>
<comment type="subunit">
    <text evidence="4">Homodimer.</text>
</comment>
<evidence type="ECO:0000256" key="10">
    <source>
        <dbReference type="ARBA" id="ARBA00023163"/>
    </source>
</evidence>
<dbReference type="Gene3D" id="1.10.10.10">
    <property type="entry name" value="Winged helix-like DNA-binding domain superfamily/Winged helix DNA-binding domain"/>
    <property type="match status" value="1"/>
</dbReference>
<reference evidence="12" key="1">
    <citation type="submission" date="2019-03" db="EMBL/GenBank/DDBJ databases">
        <title>Lake Tanganyika Metagenome-Assembled Genomes (MAGs).</title>
        <authorList>
            <person name="Tran P."/>
        </authorList>
    </citation>
    <scope>NUCLEOTIDE SEQUENCE</scope>
    <source>
        <strain evidence="12">M_DeepCast_400m_m2_100</strain>
    </source>
</reference>
<dbReference type="Proteomes" id="UP000748308">
    <property type="component" value="Unassembled WGS sequence"/>
</dbReference>
<comment type="caution">
    <text evidence="12">The sequence shown here is derived from an EMBL/GenBank/DDBJ whole genome shotgun (WGS) entry which is preliminary data.</text>
</comment>
<dbReference type="GO" id="GO:0008483">
    <property type="term" value="F:transaminase activity"/>
    <property type="evidence" value="ECO:0007669"/>
    <property type="project" value="UniProtKB-KW"/>
</dbReference>
<dbReference type="AlphaFoldDB" id="A0A937X9Y4"/>
<keyword evidence="10" id="KW-0804">Transcription</keyword>
<organism evidence="12 13">
    <name type="scientific">Eiseniibacteriota bacterium</name>
    <dbReference type="NCBI Taxonomy" id="2212470"/>
    <lineage>
        <taxon>Bacteria</taxon>
        <taxon>Candidatus Eiseniibacteriota</taxon>
    </lineage>
</organism>
<dbReference type="SMART" id="SM00345">
    <property type="entry name" value="HTH_GNTR"/>
    <property type="match status" value="1"/>
</dbReference>
<evidence type="ECO:0000256" key="7">
    <source>
        <dbReference type="ARBA" id="ARBA00022898"/>
    </source>
</evidence>
<dbReference type="PANTHER" id="PTHR46577:SF2">
    <property type="entry name" value="TRANSCRIPTIONAL REGULATORY PROTEIN"/>
    <property type="match status" value="1"/>
</dbReference>
<dbReference type="InterPro" id="IPR051446">
    <property type="entry name" value="HTH_trans_reg/aminotransferase"/>
</dbReference>
<proteinExistence type="inferred from homology"/>
<dbReference type="Pfam" id="PF00155">
    <property type="entry name" value="Aminotran_1_2"/>
    <property type="match status" value="1"/>
</dbReference>
<keyword evidence="5 12" id="KW-0032">Aminotransferase</keyword>
<dbReference type="SUPFAM" id="SSF46785">
    <property type="entry name" value="Winged helix' DNA-binding domain"/>
    <property type="match status" value="1"/>
</dbReference>
<evidence type="ECO:0000256" key="8">
    <source>
        <dbReference type="ARBA" id="ARBA00023015"/>
    </source>
</evidence>